<gene>
    <name evidence="1" type="ORF">NQ317_007369</name>
</gene>
<dbReference type="Gene3D" id="6.20.240.40">
    <property type="match status" value="1"/>
</dbReference>
<evidence type="ECO:0000313" key="1">
    <source>
        <dbReference type="EMBL" id="KAJ8975249.1"/>
    </source>
</evidence>
<name>A0ABQ9JCC2_9CUCU</name>
<proteinExistence type="predicted"/>
<accession>A0ABQ9JCC2</accession>
<evidence type="ECO:0000313" key="2">
    <source>
        <dbReference type="Proteomes" id="UP001162164"/>
    </source>
</evidence>
<dbReference type="EMBL" id="JAPWTJ010000853">
    <property type="protein sequence ID" value="KAJ8975249.1"/>
    <property type="molecule type" value="Genomic_DNA"/>
</dbReference>
<dbReference type="Proteomes" id="UP001162164">
    <property type="component" value="Unassembled WGS sequence"/>
</dbReference>
<organism evidence="1 2">
    <name type="scientific">Molorchus minor</name>
    <dbReference type="NCBI Taxonomy" id="1323400"/>
    <lineage>
        <taxon>Eukaryota</taxon>
        <taxon>Metazoa</taxon>
        <taxon>Ecdysozoa</taxon>
        <taxon>Arthropoda</taxon>
        <taxon>Hexapoda</taxon>
        <taxon>Insecta</taxon>
        <taxon>Pterygota</taxon>
        <taxon>Neoptera</taxon>
        <taxon>Endopterygota</taxon>
        <taxon>Coleoptera</taxon>
        <taxon>Polyphaga</taxon>
        <taxon>Cucujiformia</taxon>
        <taxon>Chrysomeloidea</taxon>
        <taxon>Cerambycidae</taxon>
        <taxon>Lamiinae</taxon>
        <taxon>Monochamini</taxon>
        <taxon>Molorchus</taxon>
    </lineage>
</organism>
<keyword evidence="2" id="KW-1185">Reference proteome</keyword>
<sequence>MHFNYSTDHRKIKTSTERATAGLRLCVKMFSNGLLRTFANETKPFVRYKNPPDHWSVLRKKVNPIHKALEHFDDFYKQVFKKKMADYKNWFVRKTKICCNNK</sequence>
<reference evidence="1" key="1">
    <citation type="journal article" date="2023" name="Insect Mol. Biol.">
        <title>Genome sequencing provides insights into the evolution of gene families encoding plant cell wall-degrading enzymes in longhorned beetles.</title>
        <authorList>
            <person name="Shin N.R."/>
            <person name="Okamura Y."/>
            <person name="Kirsch R."/>
            <person name="Pauchet Y."/>
        </authorList>
    </citation>
    <scope>NUCLEOTIDE SEQUENCE</scope>
    <source>
        <strain evidence="1">MMC_N1</strain>
    </source>
</reference>
<comment type="caution">
    <text evidence="1">The sequence shown here is derived from an EMBL/GenBank/DDBJ whole genome shotgun (WGS) entry which is preliminary data.</text>
</comment>
<protein>
    <submittedName>
        <fullName evidence="1">Uncharacterized protein</fullName>
    </submittedName>
</protein>